<evidence type="ECO:0000256" key="6">
    <source>
        <dbReference type="SAM" id="MobiDB-lite"/>
    </source>
</evidence>
<proteinExistence type="predicted"/>
<keyword evidence="2 5" id="KW-0547">Nucleotide-binding</keyword>
<dbReference type="PROSITE" id="PS50011">
    <property type="entry name" value="PROTEIN_KINASE_DOM"/>
    <property type="match status" value="1"/>
</dbReference>
<gene>
    <name evidence="8" type="ORF">GCM10010346_38180</name>
</gene>
<dbReference type="Pfam" id="PF13360">
    <property type="entry name" value="PQQ_2"/>
    <property type="match status" value="2"/>
</dbReference>
<evidence type="ECO:0000259" key="7">
    <source>
        <dbReference type="PROSITE" id="PS50011"/>
    </source>
</evidence>
<dbReference type="PROSITE" id="PS00107">
    <property type="entry name" value="PROTEIN_KINASE_ATP"/>
    <property type="match status" value="1"/>
</dbReference>
<keyword evidence="1" id="KW-0808">Transferase</keyword>
<dbReference type="InterPro" id="IPR002372">
    <property type="entry name" value="PQQ_rpt_dom"/>
</dbReference>
<dbReference type="SMART" id="SM00220">
    <property type="entry name" value="S_TKc"/>
    <property type="match status" value="1"/>
</dbReference>
<name>A0ABQ3DSR7_9ACTN</name>
<dbReference type="EMBL" id="BMVO01000011">
    <property type="protein sequence ID" value="GHB11265.1"/>
    <property type="molecule type" value="Genomic_DNA"/>
</dbReference>
<dbReference type="InterPro" id="IPR000719">
    <property type="entry name" value="Prot_kinase_dom"/>
</dbReference>
<dbReference type="InterPro" id="IPR011047">
    <property type="entry name" value="Quinoprotein_ADH-like_sf"/>
</dbReference>
<dbReference type="InterPro" id="IPR011009">
    <property type="entry name" value="Kinase-like_dom_sf"/>
</dbReference>
<keyword evidence="3" id="KW-0418">Kinase</keyword>
<dbReference type="Gene3D" id="2.130.10.10">
    <property type="entry name" value="YVTN repeat-like/Quinoprotein amine dehydrogenase"/>
    <property type="match status" value="2"/>
</dbReference>
<dbReference type="SUPFAM" id="SSF56112">
    <property type="entry name" value="Protein kinase-like (PK-like)"/>
    <property type="match status" value="1"/>
</dbReference>
<evidence type="ECO:0000256" key="2">
    <source>
        <dbReference type="ARBA" id="ARBA00022741"/>
    </source>
</evidence>
<feature type="region of interest" description="Disordered" evidence="6">
    <location>
        <begin position="281"/>
        <end position="349"/>
    </location>
</feature>
<dbReference type="RefSeq" id="WP_189715569.1">
    <property type="nucleotide sequence ID" value="NZ_BMVO01000011.1"/>
</dbReference>
<dbReference type="PROSITE" id="PS00108">
    <property type="entry name" value="PROTEIN_KINASE_ST"/>
    <property type="match status" value="1"/>
</dbReference>
<dbReference type="PANTHER" id="PTHR43289">
    <property type="entry name" value="MITOGEN-ACTIVATED PROTEIN KINASE KINASE KINASE 20-RELATED"/>
    <property type="match status" value="1"/>
</dbReference>
<accession>A0ABQ3DSR7</accession>
<sequence length="757" mass="78176">MPPLRSTGRGPEAEHPEYAGQYRLEAVLGSGGMGVVHLATSGSGLRLAVKVVHADFAADPEFRARFRQEVSAARRVSGAFTAPVVDADTDAERPWMATLFIEGPTLAERVKRNGPLDTEELLRLGAGLAESLRDIHRAGVVHRDLKPSNVLLAADGPKVIDFGISRPTDSDLRTETGKLIGTPPFMAPEQFQRPREVGPAADVFAMGSVLVHAATGRGPFDSDSPYIVAYQVVHDEPDLTGVPDALVPLFARCLAKEPADRPTPDALMAALRSAAYPTADDTQPFIPAQRIAEPRGERGPGREAEREEAGGDAAGGGAVGSRDGDAAGSGGAVGSHGGDAAGSGGGVVGARRTGRVRRARRAGIVVAVASVAVGAVFGVRGLVGDGPSGAAPAVRDKRGAVAQTRPWDVSLRAGAGGSAPVCSYASGSLYCSARGVQAARLNPADGRVGWSKKAAGASRTSFDDSAPVLAGGLLHVVPPGGDRLEALDPRTGARRWSVDVSGGPFVLHTARSVLLARPDGTVRAVDNTSGRTRWTRRHGGTGSLWVASPGRGGTLYAATPSQDGTSTTVAAVDPGSGEALWEQRLEGMLSPVAASDGALFLLADDTDGLTRAVVRLDTRARTARRVPLVTPLDQAQATVRGNTAYLFGVNGSLVAVDTDRTDSPARAQRWRLETSVSRASRPVATAERVYLSAADGRLLAVDAADGRLLGQTAPRMGSGRYTFAATLPAPVAAGGQVFATAPDGSVFAVADEDPAGW</sequence>
<dbReference type="InterPro" id="IPR018391">
    <property type="entry name" value="PQQ_b-propeller_rpt"/>
</dbReference>
<dbReference type="PANTHER" id="PTHR43289:SF34">
    <property type="entry name" value="SERINE_THREONINE-PROTEIN KINASE YBDM-RELATED"/>
    <property type="match status" value="1"/>
</dbReference>
<feature type="compositionally biased region" description="Gly residues" evidence="6">
    <location>
        <begin position="327"/>
        <end position="348"/>
    </location>
</feature>
<dbReference type="InterPro" id="IPR008271">
    <property type="entry name" value="Ser/Thr_kinase_AS"/>
</dbReference>
<dbReference type="SUPFAM" id="SSF50998">
    <property type="entry name" value="Quinoprotein alcohol dehydrogenase-like"/>
    <property type="match status" value="2"/>
</dbReference>
<evidence type="ECO:0000256" key="5">
    <source>
        <dbReference type="PROSITE-ProRule" id="PRU10141"/>
    </source>
</evidence>
<evidence type="ECO:0000256" key="3">
    <source>
        <dbReference type="ARBA" id="ARBA00022777"/>
    </source>
</evidence>
<protein>
    <recommendedName>
        <fullName evidence="7">Protein kinase domain-containing protein</fullName>
    </recommendedName>
</protein>
<dbReference type="InterPro" id="IPR015943">
    <property type="entry name" value="WD40/YVTN_repeat-like_dom_sf"/>
</dbReference>
<keyword evidence="9" id="KW-1185">Reference proteome</keyword>
<dbReference type="InterPro" id="IPR017441">
    <property type="entry name" value="Protein_kinase_ATP_BS"/>
</dbReference>
<keyword evidence="4 5" id="KW-0067">ATP-binding</keyword>
<evidence type="ECO:0000313" key="9">
    <source>
        <dbReference type="Proteomes" id="UP000599437"/>
    </source>
</evidence>
<feature type="binding site" evidence="5">
    <location>
        <position position="50"/>
    </location>
    <ligand>
        <name>ATP</name>
        <dbReference type="ChEBI" id="CHEBI:30616"/>
    </ligand>
</feature>
<dbReference type="Proteomes" id="UP000599437">
    <property type="component" value="Unassembled WGS sequence"/>
</dbReference>
<reference evidence="9" key="1">
    <citation type="journal article" date="2019" name="Int. J. Syst. Evol. Microbiol.">
        <title>The Global Catalogue of Microorganisms (GCM) 10K type strain sequencing project: providing services to taxonomists for standard genome sequencing and annotation.</title>
        <authorList>
            <consortium name="The Broad Institute Genomics Platform"/>
            <consortium name="The Broad Institute Genome Sequencing Center for Infectious Disease"/>
            <person name="Wu L."/>
            <person name="Ma J."/>
        </authorList>
    </citation>
    <scope>NUCLEOTIDE SEQUENCE [LARGE SCALE GENOMIC DNA]</scope>
    <source>
        <strain evidence="9">JCM 4737</strain>
    </source>
</reference>
<dbReference type="Gene3D" id="1.10.510.10">
    <property type="entry name" value="Transferase(Phosphotransferase) domain 1"/>
    <property type="match status" value="1"/>
</dbReference>
<evidence type="ECO:0000256" key="4">
    <source>
        <dbReference type="ARBA" id="ARBA00022840"/>
    </source>
</evidence>
<comment type="caution">
    <text evidence="8">The sequence shown here is derived from an EMBL/GenBank/DDBJ whole genome shotgun (WGS) entry which is preliminary data.</text>
</comment>
<evidence type="ECO:0000256" key="1">
    <source>
        <dbReference type="ARBA" id="ARBA00022679"/>
    </source>
</evidence>
<dbReference type="CDD" id="cd14014">
    <property type="entry name" value="STKc_PknB_like"/>
    <property type="match status" value="1"/>
</dbReference>
<dbReference type="Pfam" id="PF00069">
    <property type="entry name" value="Pkinase"/>
    <property type="match status" value="1"/>
</dbReference>
<dbReference type="SMART" id="SM00564">
    <property type="entry name" value="PQQ"/>
    <property type="match status" value="4"/>
</dbReference>
<feature type="compositionally biased region" description="Basic and acidic residues" evidence="6">
    <location>
        <begin position="292"/>
        <end position="309"/>
    </location>
</feature>
<dbReference type="Gene3D" id="3.30.200.20">
    <property type="entry name" value="Phosphorylase Kinase, domain 1"/>
    <property type="match status" value="1"/>
</dbReference>
<evidence type="ECO:0000313" key="8">
    <source>
        <dbReference type="EMBL" id="GHB11265.1"/>
    </source>
</evidence>
<organism evidence="8 9">
    <name type="scientific">Streptomyces chryseus</name>
    <dbReference type="NCBI Taxonomy" id="68186"/>
    <lineage>
        <taxon>Bacteria</taxon>
        <taxon>Bacillati</taxon>
        <taxon>Actinomycetota</taxon>
        <taxon>Actinomycetes</taxon>
        <taxon>Kitasatosporales</taxon>
        <taxon>Streptomycetaceae</taxon>
        <taxon>Streptomyces</taxon>
    </lineage>
</organism>
<feature type="domain" description="Protein kinase" evidence="7">
    <location>
        <begin position="22"/>
        <end position="286"/>
    </location>
</feature>